<evidence type="ECO:0000256" key="1">
    <source>
        <dbReference type="ARBA" id="ARBA00022603"/>
    </source>
</evidence>
<evidence type="ECO:0000313" key="4">
    <source>
        <dbReference type="Proteomes" id="UP000243978"/>
    </source>
</evidence>
<dbReference type="AlphaFoldDB" id="A0A2T6BE60"/>
<dbReference type="GO" id="GO:0035243">
    <property type="term" value="F:protein-arginine omega-N symmetric methyltransferase activity"/>
    <property type="evidence" value="ECO:0007669"/>
    <property type="project" value="TreeGrafter"/>
</dbReference>
<sequence length="351" mass="37611">MSLRTQILRQIELDGPISVADYMNLCLLSPGHGYYATRDPFGSSGDFITAPEVSQMFGELLGLCLAQAWMDQGRPDCYLAELGPGRGTLMRDVLRATAGVPGFPRRVVLVEASAHLRAVQRETLNGADVSWVESADALPDGPALILANEFFDALPVRQFLRADDGWCERRIGRKDEALIFGLTPPAAVDALAHRLEDTAPGDMVAHCPTAAAVMEALAPRIGRNGALIVIDYGDWRVTGDTFQAVKGHQKVDPLAEPGEADLTAHVEFEALTLPDLQHSGLTPQGVLLERLGITARAQALARNLTGAALENHIAAHRRLTHPAEMGTLFKAIAFTPPGAPLPPGFDPASPT</sequence>
<reference evidence="3 4" key="1">
    <citation type="submission" date="2018-04" db="EMBL/GenBank/DDBJ databases">
        <title>Genomic Encyclopedia of Archaeal and Bacterial Type Strains, Phase II (KMG-II): from individual species to whole genera.</title>
        <authorList>
            <person name="Goeker M."/>
        </authorList>
    </citation>
    <scope>NUCLEOTIDE SEQUENCE [LARGE SCALE GENOMIC DNA]</scope>
    <source>
        <strain evidence="3 4">DSM 100977</strain>
    </source>
</reference>
<name>A0A2T6BE60_9RHOB</name>
<dbReference type="InterPro" id="IPR029063">
    <property type="entry name" value="SAM-dependent_MTases_sf"/>
</dbReference>
<dbReference type="Gene3D" id="3.40.50.12710">
    <property type="match status" value="1"/>
</dbReference>
<keyword evidence="4" id="KW-1185">Reference proteome</keyword>
<organism evidence="3 4">
    <name type="scientific">Litoreibacter ponti</name>
    <dbReference type="NCBI Taxonomy" id="1510457"/>
    <lineage>
        <taxon>Bacteria</taxon>
        <taxon>Pseudomonadati</taxon>
        <taxon>Pseudomonadota</taxon>
        <taxon>Alphaproteobacteria</taxon>
        <taxon>Rhodobacterales</taxon>
        <taxon>Roseobacteraceae</taxon>
        <taxon>Litoreibacter</taxon>
    </lineage>
</organism>
<comment type="caution">
    <text evidence="3">The sequence shown here is derived from an EMBL/GenBank/DDBJ whole genome shotgun (WGS) entry which is preliminary data.</text>
</comment>
<keyword evidence="2 3" id="KW-0808">Transferase</keyword>
<dbReference type="EMBL" id="QBKS01000002">
    <property type="protein sequence ID" value="PTX54360.1"/>
    <property type="molecule type" value="Genomic_DNA"/>
</dbReference>
<gene>
    <name evidence="3" type="ORF">C8N43_3174</name>
</gene>
<dbReference type="GO" id="GO:0032259">
    <property type="term" value="P:methylation"/>
    <property type="evidence" value="ECO:0007669"/>
    <property type="project" value="UniProtKB-KW"/>
</dbReference>
<dbReference type="RefSeq" id="WP_107846703.1">
    <property type="nucleotide sequence ID" value="NZ_QBKS01000002.1"/>
</dbReference>
<dbReference type="Pfam" id="PF02636">
    <property type="entry name" value="Methyltransf_28"/>
    <property type="match status" value="1"/>
</dbReference>
<dbReference type="SUPFAM" id="SSF53335">
    <property type="entry name" value="S-adenosyl-L-methionine-dependent methyltransferases"/>
    <property type="match status" value="1"/>
</dbReference>
<evidence type="ECO:0000256" key="2">
    <source>
        <dbReference type="ARBA" id="ARBA00022679"/>
    </source>
</evidence>
<dbReference type="InterPro" id="IPR003788">
    <property type="entry name" value="NDUFAF7"/>
</dbReference>
<dbReference type="PANTHER" id="PTHR12049">
    <property type="entry name" value="PROTEIN ARGININE METHYLTRANSFERASE NDUFAF7, MITOCHONDRIAL"/>
    <property type="match status" value="1"/>
</dbReference>
<dbReference type="PANTHER" id="PTHR12049:SF7">
    <property type="entry name" value="PROTEIN ARGININE METHYLTRANSFERASE NDUFAF7, MITOCHONDRIAL"/>
    <property type="match status" value="1"/>
</dbReference>
<keyword evidence="1 3" id="KW-0489">Methyltransferase</keyword>
<proteinExistence type="predicted"/>
<dbReference type="OrthoDB" id="9794208at2"/>
<dbReference type="Proteomes" id="UP000243978">
    <property type="component" value="Unassembled WGS sequence"/>
</dbReference>
<accession>A0A2T6BE60</accession>
<evidence type="ECO:0000313" key="3">
    <source>
        <dbReference type="EMBL" id="PTX54360.1"/>
    </source>
</evidence>
<protein>
    <submittedName>
        <fullName evidence="3">SAM-dependent MidA family methyltransferase</fullName>
    </submittedName>
</protein>
<dbReference type="InterPro" id="IPR038375">
    <property type="entry name" value="NDUFAF7_sf"/>
</dbReference>